<keyword evidence="4" id="KW-1185">Reference proteome</keyword>
<evidence type="ECO:0000256" key="1">
    <source>
        <dbReference type="SAM" id="Coils"/>
    </source>
</evidence>
<dbReference type="AlphaFoldDB" id="A0A517LCX7"/>
<organism evidence="3 4">
    <name type="scientific">Venturia effusa</name>
    <dbReference type="NCBI Taxonomy" id="50376"/>
    <lineage>
        <taxon>Eukaryota</taxon>
        <taxon>Fungi</taxon>
        <taxon>Dikarya</taxon>
        <taxon>Ascomycota</taxon>
        <taxon>Pezizomycotina</taxon>
        <taxon>Dothideomycetes</taxon>
        <taxon>Pleosporomycetidae</taxon>
        <taxon>Venturiales</taxon>
        <taxon>Venturiaceae</taxon>
        <taxon>Venturia</taxon>
    </lineage>
</organism>
<evidence type="ECO:0000313" key="3">
    <source>
        <dbReference type="EMBL" id="QDS73498.1"/>
    </source>
</evidence>
<name>A0A517LCX7_9PEZI</name>
<feature type="coiled-coil region" evidence="1">
    <location>
        <begin position="105"/>
        <end position="132"/>
    </location>
</feature>
<accession>A0A517LCX7</accession>
<evidence type="ECO:0000313" key="4">
    <source>
        <dbReference type="Proteomes" id="UP000316270"/>
    </source>
</evidence>
<protein>
    <submittedName>
        <fullName evidence="3">Uncharacterized protein</fullName>
    </submittedName>
</protein>
<dbReference type="EMBL" id="CP042193">
    <property type="protein sequence ID" value="QDS73498.1"/>
    <property type="molecule type" value="Genomic_DNA"/>
</dbReference>
<sequence length="152" mass="17040">MNFAFKTVNQPTIKMTDSTRSTEDSFKAQNKTSYDPAKVAAQLSAPNGAPNTANAETFKKDNAPIPMKSSYDDEIEHEELLKATSSSELHLLQSYKNPGRDWAMMFAYQDAIEQADKRIDRLKALREREMAAMVSALAQAEEQKNKKSCVVM</sequence>
<feature type="region of interest" description="Disordered" evidence="2">
    <location>
        <begin position="44"/>
        <end position="69"/>
    </location>
</feature>
<dbReference type="Proteomes" id="UP000316270">
    <property type="component" value="Chromosome 9"/>
</dbReference>
<evidence type="ECO:0000256" key="2">
    <source>
        <dbReference type="SAM" id="MobiDB-lite"/>
    </source>
</evidence>
<reference evidence="3 4" key="1">
    <citation type="submission" date="2019-07" db="EMBL/GenBank/DDBJ databases">
        <title>Finished genome of Venturia effusa.</title>
        <authorList>
            <person name="Young C.A."/>
            <person name="Cox M.P."/>
            <person name="Ganley A.R.D."/>
            <person name="David W.J."/>
        </authorList>
    </citation>
    <scope>NUCLEOTIDE SEQUENCE [LARGE SCALE GENOMIC DNA]</scope>
    <source>
        <strain evidence="4">albino</strain>
    </source>
</reference>
<keyword evidence="1" id="KW-0175">Coiled coil</keyword>
<gene>
    <name evidence="3" type="ORF">FKW77_009281</name>
</gene>
<proteinExistence type="predicted"/>